<accession>A0A4Z2JAY5</accession>
<evidence type="ECO:0000313" key="2">
    <source>
        <dbReference type="EMBL" id="TNN87167.1"/>
    </source>
</evidence>
<dbReference type="EMBL" id="SRLO01000011">
    <property type="protein sequence ID" value="TNN87167.1"/>
    <property type="molecule type" value="Genomic_DNA"/>
</dbReference>
<feature type="region of interest" description="Disordered" evidence="1">
    <location>
        <begin position="238"/>
        <end position="257"/>
    </location>
</feature>
<feature type="compositionally biased region" description="Basic and acidic residues" evidence="1">
    <location>
        <begin position="182"/>
        <end position="204"/>
    </location>
</feature>
<name>A0A4Z2JAY5_9TELE</name>
<comment type="caution">
    <text evidence="2">The sequence shown here is derived from an EMBL/GenBank/DDBJ whole genome shotgun (WGS) entry which is preliminary data.</text>
</comment>
<dbReference type="AlphaFoldDB" id="A0A4Z2JAY5"/>
<evidence type="ECO:0000256" key="1">
    <source>
        <dbReference type="SAM" id="MobiDB-lite"/>
    </source>
</evidence>
<feature type="region of interest" description="Disordered" evidence="1">
    <location>
        <begin position="266"/>
        <end position="293"/>
    </location>
</feature>
<sequence length="331" mass="36658">MDVAPEMMQLLINWLQRDGGDSVKEIRPVRLREILRSSVPDFQRHRTARGGTIPCKQWHNIKAVTRWRSSDAEASGEWVEKRGAATDHVINVHSKLRVPVPVKDCPQLTLQGLGLPYRMRSMLGNHQTHSSCELAVEDASCQASKVHLPHMNSYSQRGNRMMNSQNRLVLFGGRWSFQHRRGQQDPEERRPSDRLDGEKGKGEPAGELGGNDLQFAAYRVEGTMSYYRSAKDEIQRSSGVTGLLTPSPGLGPPPRLDTGWIDLQSRGAGGREGRTPDEEETTEALQLPSCPLGSKTVLKTPKLGNKGSSSDGLLNLFSELLCVLSDGDDDL</sequence>
<keyword evidence="3" id="KW-1185">Reference proteome</keyword>
<organism evidence="2 3">
    <name type="scientific">Liparis tanakae</name>
    <name type="common">Tanaka's snailfish</name>
    <dbReference type="NCBI Taxonomy" id="230148"/>
    <lineage>
        <taxon>Eukaryota</taxon>
        <taxon>Metazoa</taxon>
        <taxon>Chordata</taxon>
        <taxon>Craniata</taxon>
        <taxon>Vertebrata</taxon>
        <taxon>Euteleostomi</taxon>
        <taxon>Actinopterygii</taxon>
        <taxon>Neopterygii</taxon>
        <taxon>Teleostei</taxon>
        <taxon>Neoteleostei</taxon>
        <taxon>Acanthomorphata</taxon>
        <taxon>Eupercaria</taxon>
        <taxon>Perciformes</taxon>
        <taxon>Cottioidei</taxon>
        <taxon>Cottales</taxon>
        <taxon>Liparidae</taxon>
        <taxon>Liparis</taxon>
    </lineage>
</organism>
<dbReference type="Proteomes" id="UP000314294">
    <property type="component" value="Unassembled WGS sequence"/>
</dbReference>
<feature type="region of interest" description="Disordered" evidence="1">
    <location>
        <begin position="178"/>
        <end position="210"/>
    </location>
</feature>
<proteinExistence type="predicted"/>
<reference evidence="2 3" key="1">
    <citation type="submission" date="2019-03" db="EMBL/GenBank/DDBJ databases">
        <title>First draft genome of Liparis tanakae, snailfish: a comprehensive survey of snailfish specific genes.</title>
        <authorList>
            <person name="Kim W."/>
            <person name="Song I."/>
            <person name="Jeong J.-H."/>
            <person name="Kim D."/>
            <person name="Kim S."/>
            <person name="Ryu S."/>
            <person name="Song J.Y."/>
            <person name="Lee S.K."/>
        </authorList>
    </citation>
    <scope>NUCLEOTIDE SEQUENCE [LARGE SCALE GENOMIC DNA]</scope>
    <source>
        <tissue evidence="2">Muscle</tissue>
    </source>
</reference>
<evidence type="ECO:0000313" key="3">
    <source>
        <dbReference type="Proteomes" id="UP000314294"/>
    </source>
</evidence>
<gene>
    <name evidence="2" type="ORF">EYF80_002369</name>
</gene>
<protein>
    <submittedName>
        <fullName evidence="2">Uncharacterized protein</fullName>
    </submittedName>
</protein>